<dbReference type="SUPFAM" id="SSF50249">
    <property type="entry name" value="Nucleic acid-binding proteins"/>
    <property type="match status" value="1"/>
</dbReference>
<evidence type="ECO:0000259" key="1">
    <source>
        <dbReference type="Pfam" id="PF21669"/>
    </source>
</evidence>
<dbReference type="STRING" id="114155.A0A4Q9PYR3"/>
<keyword evidence="3" id="KW-1185">Reference proteome</keyword>
<organism evidence="2 3">
    <name type="scientific">Dichomitus squalens</name>
    <dbReference type="NCBI Taxonomy" id="114155"/>
    <lineage>
        <taxon>Eukaryota</taxon>
        <taxon>Fungi</taxon>
        <taxon>Dikarya</taxon>
        <taxon>Basidiomycota</taxon>
        <taxon>Agaricomycotina</taxon>
        <taxon>Agaricomycetes</taxon>
        <taxon>Polyporales</taxon>
        <taxon>Polyporaceae</taxon>
        <taxon>Dichomitus</taxon>
    </lineage>
</organism>
<dbReference type="Pfam" id="PF21669">
    <property type="entry name" value="SHLD2_OB1"/>
    <property type="match status" value="1"/>
</dbReference>
<evidence type="ECO:0000313" key="2">
    <source>
        <dbReference type="EMBL" id="TBU59730.1"/>
    </source>
</evidence>
<dbReference type="AlphaFoldDB" id="A0A4Q9PYR3"/>
<dbReference type="Proteomes" id="UP000292082">
    <property type="component" value="Unassembled WGS sequence"/>
</dbReference>
<dbReference type="Gene3D" id="2.40.50.140">
    <property type="entry name" value="Nucleic acid-binding proteins"/>
    <property type="match status" value="1"/>
</dbReference>
<evidence type="ECO:0000313" key="3">
    <source>
        <dbReference type="Proteomes" id="UP000292082"/>
    </source>
</evidence>
<reference evidence="2 3" key="1">
    <citation type="submission" date="2019-01" db="EMBL/GenBank/DDBJ databases">
        <title>Draft genome sequences of three monokaryotic isolates of the white-rot basidiomycete fungus Dichomitus squalens.</title>
        <authorList>
            <consortium name="DOE Joint Genome Institute"/>
            <person name="Lopez S.C."/>
            <person name="Andreopoulos B."/>
            <person name="Pangilinan J."/>
            <person name="Lipzen A."/>
            <person name="Riley R."/>
            <person name="Ahrendt S."/>
            <person name="Ng V."/>
            <person name="Barry K."/>
            <person name="Daum C."/>
            <person name="Grigoriev I.V."/>
            <person name="Hilden K.S."/>
            <person name="Makela M.R."/>
            <person name="de Vries R.P."/>
        </authorList>
    </citation>
    <scope>NUCLEOTIDE SEQUENCE [LARGE SCALE GENOMIC DNA]</scope>
    <source>
        <strain evidence="2 3">CBS 464.89</strain>
    </source>
</reference>
<feature type="domain" description="Shieldin complex subunit 2 first OB fold" evidence="1">
    <location>
        <begin position="174"/>
        <end position="234"/>
    </location>
</feature>
<dbReference type="InterPro" id="IPR049507">
    <property type="entry name" value="SHLD2_OB1"/>
</dbReference>
<dbReference type="EMBL" id="ML145111">
    <property type="protein sequence ID" value="TBU59730.1"/>
    <property type="molecule type" value="Genomic_DNA"/>
</dbReference>
<protein>
    <recommendedName>
        <fullName evidence="1">Shieldin complex subunit 2 first OB fold domain-containing protein</fullName>
    </recommendedName>
</protein>
<accession>A0A4Q9PYR3</accession>
<gene>
    <name evidence="2" type="ORF">BD310DRAFT_816730</name>
</gene>
<sequence length="341" mass="37088">MTNRRTRYQVFVGAPSKYDLRISLPGTTCWLASTTIYPGDSDSGRPVLPSSTLEEASTRISTLYNHVIFNPESDESIVSLTESAVEDAWQGTDHAQSPKDVSEIPRASLRTFPIASRTWSALDNTGTQDTCSYDYSDASSVANFPAFHFNLHSLSTIGSLIRHATGNKPEDTAKISRTVNLLAAVLEIQGPETIIVKRGPEAGKDVTLLKMIIGDDSGAICKLTAWRDVAEEWSDLSSQPPTSSAKKGDIVYLENILVSWESTPNMASGAVPITCSASPQLRSRLQVCFRAMPSTIEDSQFRPDLRVGLSDAVVRRVASVVNWFEGIAGLSRSVRVVSFSP</sequence>
<proteinExistence type="predicted"/>
<name>A0A4Q9PYR3_9APHY</name>
<dbReference type="InterPro" id="IPR012340">
    <property type="entry name" value="NA-bd_OB-fold"/>
</dbReference>